<comment type="caution">
    <text evidence="1">The sequence shown here is derived from an EMBL/GenBank/DDBJ whole genome shotgun (WGS) entry which is preliminary data.</text>
</comment>
<accession>A0ACC1R8J2</accession>
<keyword evidence="2" id="KW-1185">Reference proteome</keyword>
<organism evidence="1 2">
    <name type="scientific">Lecanicillium saksenae</name>
    <dbReference type="NCBI Taxonomy" id="468837"/>
    <lineage>
        <taxon>Eukaryota</taxon>
        <taxon>Fungi</taxon>
        <taxon>Dikarya</taxon>
        <taxon>Ascomycota</taxon>
        <taxon>Pezizomycotina</taxon>
        <taxon>Sordariomycetes</taxon>
        <taxon>Hypocreomycetidae</taxon>
        <taxon>Hypocreales</taxon>
        <taxon>Cordycipitaceae</taxon>
        <taxon>Lecanicillium</taxon>
    </lineage>
</organism>
<evidence type="ECO:0000313" key="2">
    <source>
        <dbReference type="Proteomes" id="UP001148737"/>
    </source>
</evidence>
<gene>
    <name evidence="1" type="ORF">NLG97_g679</name>
</gene>
<protein>
    <submittedName>
        <fullName evidence="1">Uncharacterized protein</fullName>
    </submittedName>
</protein>
<dbReference type="Proteomes" id="UP001148737">
    <property type="component" value="Unassembled WGS sequence"/>
</dbReference>
<sequence length="539" mass="59863">MDWDAPEETRWSNTVAIALMKLPANVDITDPRYRGELFVDPGGPGASGVNFIKTLGDHLASIVNDESVVFDIVGFDPRGIFRSMPRFSCFKAGNLQGRAIFAQKEGKGPWSERTLPIVWARSAAFGQMCDPGNDTSEEALIKYYMSTASVAADMIGFIEASGARRAAQLDQMTASRGNEVDIERHKQLEYHPGQEKLQYWGFSYGTTLGGYFASMFPDKVERMILDGSGYLPDWAEGKWMAFLTNIDESLRTLFTLCFTAGKKCALFDSAGPEAIESTVMSILGELKTNPIPIWGAEMIYPDVLTQEMVLESMFTATYDPYRRYSGLAKALYALQDRQNLNMTAISEFLPNQSIRSSDKDCASKDCAVEDGNWYHEANVAVSCSDTDPYMHNRSFSVFAQWSEDIHRQSRLFGHYFASDSTMACHGWPIRSRFRFDGPFGGKTSHPILFIGNSMDPMSPMENMISGLDLFPGSGMVVTNSGGHCSPRVPSRCRSKHIGHYMRTGELPERGTICETDYAVFDEHAGANAAGHRRSAMFSV</sequence>
<name>A0ACC1R8J2_9HYPO</name>
<evidence type="ECO:0000313" key="1">
    <source>
        <dbReference type="EMBL" id="KAJ3499015.1"/>
    </source>
</evidence>
<dbReference type="EMBL" id="JANAKD010000025">
    <property type="protein sequence ID" value="KAJ3499015.1"/>
    <property type="molecule type" value="Genomic_DNA"/>
</dbReference>
<reference evidence="1" key="1">
    <citation type="submission" date="2022-07" db="EMBL/GenBank/DDBJ databases">
        <title>Genome Sequence of Lecanicillium saksenae.</title>
        <authorList>
            <person name="Buettner E."/>
        </authorList>
    </citation>
    <scope>NUCLEOTIDE SEQUENCE</scope>
    <source>
        <strain evidence="1">VT-O1</strain>
    </source>
</reference>
<proteinExistence type="predicted"/>